<evidence type="ECO:0000259" key="3">
    <source>
        <dbReference type="Pfam" id="PF23307"/>
    </source>
</evidence>
<feature type="non-terminal residue" evidence="4">
    <location>
        <position position="1"/>
    </location>
</feature>
<dbReference type="Pfam" id="PF23307">
    <property type="entry name" value="SAM_KIDINS220"/>
    <property type="match status" value="1"/>
</dbReference>
<proteinExistence type="evidence at transcript level"/>
<reference evidence="4" key="1">
    <citation type="journal article" date="2014" name="Nature">
        <title>Elephant shark genome provides unique insights into gnathostome evolution.</title>
        <authorList>
            <consortium name="International Elephant Shark Genome Sequencing Consortium"/>
            <person name="Venkatesh B."/>
            <person name="Lee A.P."/>
            <person name="Ravi V."/>
            <person name="Maurya A.K."/>
            <person name="Lian M.M."/>
            <person name="Swann J.B."/>
            <person name="Ohta Y."/>
            <person name="Flajnik M.F."/>
            <person name="Sutoh Y."/>
            <person name="Kasahara M."/>
            <person name="Hoon S."/>
            <person name="Gangu V."/>
            <person name="Roy S.W."/>
            <person name="Irimia M."/>
            <person name="Korzh V."/>
            <person name="Kondrychyn I."/>
            <person name="Lim Z.W."/>
            <person name="Tay B.H."/>
            <person name="Tohari S."/>
            <person name="Kong K.W."/>
            <person name="Ho S."/>
            <person name="Lorente-Galdos B."/>
            <person name="Quilez J."/>
            <person name="Marques-Bonet T."/>
            <person name="Raney B.J."/>
            <person name="Ingham P.W."/>
            <person name="Tay A."/>
            <person name="Hillier L.W."/>
            <person name="Minx P."/>
            <person name="Boehm T."/>
            <person name="Wilson R.K."/>
            <person name="Brenner S."/>
            <person name="Warren W.C."/>
        </authorList>
    </citation>
    <scope>NUCLEOTIDE SEQUENCE</scope>
    <source>
        <tissue evidence="4">Gills</tissue>
    </source>
</reference>
<keyword evidence="1" id="KW-0472">Membrane</keyword>
<feature type="domain" description="KAP NTPase" evidence="2">
    <location>
        <begin position="22"/>
        <end position="413"/>
    </location>
</feature>
<dbReference type="PANTHER" id="PTHR22674">
    <property type="entry name" value="NTPASE, KAP FAMILY P-LOOP DOMAIN-CONTAINING 1"/>
    <property type="match status" value="1"/>
</dbReference>
<evidence type="ECO:0000256" key="1">
    <source>
        <dbReference type="SAM" id="Phobius"/>
    </source>
</evidence>
<protein>
    <submittedName>
        <fullName evidence="4">NTPase KAP family P-loop domain-containing protein 1-like protein</fullName>
    </submittedName>
</protein>
<feature type="transmembrane region" description="Helical" evidence="1">
    <location>
        <begin position="217"/>
        <end position="236"/>
    </location>
</feature>
<dbReference type="AlphaFoldDB" id="V9KIB0"/>
<dbReference type="InterPro" id="IPR057092">
    <property type="entry name" value="SAM_KIDINS220"/>
</dbReference>
<sequence length="729" mass="82410">LSQDGATRNKMTDLKPQDQTKYDAYASCLGRALCYIKTPATVGLYAPWGSQINCLLRKIQGYMLEESAAREEKESKRTQEKLRSSTGLGFITLLWYLVFLQPQLTERHQRRKNVRFIFVQFSAWEFAGSDKIWAGLITTLCENIRNKFGNLPTGIVRALSHETTIQHSVLDQEWVSKRILKIHLWVLSFLLLALGVVLTVIVIMYGFPVGDHGDTKVVAAETFGVGLVGFSALFAFKNSFMVAKNVMVSQKDTVNSLMNKTNYSAQLGFMSDVKNEVKVLTNFIRYMEIFERRKIRIILKIVNLDRCTPDKVVGVLDAMNILLSDPEAPFISILAVDPSIIATCVENSSTLKGVADNGYKYLSRTVTLPFSVPKMDTQTKLSTLQQIIDRKSDLLEETSSAHSGKMAAGRKGTTEESTPLVNVVAEEPRISPTALTKLTFQLLVQNKDLHELIEENYLQMSRIVNTIPIMMRLMFTMGFEVKEVTPDKVAAWVILASHWPCRLSWIWQCLEDRQQKMDINKEGNIDETILLWSLYDNSHDELSRINADISKLLELDGDPELFQKLLATSYKFTIGDANHLLPYTINLDLSLKRKMELLRGNQSIKAPKKPTVVKPQNLPQVLDLSVDDVCKLMKDIDLNPEKLELYKSKIRLNNLNGNALVYSKTNEIREALDMSLGDWASFNAFFLQSQPPPTASFPPQNPTYHSHNLLSHQMGTAQNLQSQQFSIAV</sequence>
<dbReference type="InterPro" id="IPR011646">
    <property type="entry name" value="KAP_P-loop"/>
</dbReference>
<evidence type="ECO:0000313" key="4">
    <source>
        <dbReference type="EMBL" id="AFO98107.1"/>
    </source>
</evidence>
<dbReference type="EMBL" id="JW865590">
    <property type="protein sequence ID" value="AFO98107.1"/>
    <property type="molecule type" value="mRNA"/>
</dbReference>
<accession>V9KIB0</accession>
<dbReference type="InterPro" id="IPR052754">
    <property type="entry name" value="NTPase_KAP_P-loop"/>
</dbReference>
<name>V9KIB0_CALMI</name>
<organism evidence="4">
    <name type="scientific">Callorhinchus milii</name>
    <name type="common">Ghost shark</name>
    <dbReference type="NCBI Taxonomy" id="7868"/>
    <lineage>
        <taxon>Eukaryota</taxon>
        <taxon>Metazoa</taxon>
        <taxon>Chordata</taxon>
        <taxon>Craniata</taxon>
        <taxon>Vertebrata</taxon>
        <taxon>Chondrichthyes</taxon>
        <taxon>Holocephali</taxon>
        <taxon>Chimaeriformes</taxon>
        <taxon>Callorhinchidae</taxon>
        <taxon>Callorhinchus</taxon>
    </lineage>
</organism>
<feature type="domain" description="Kinase D-interacting substrate of 220 kDa-like SAM" evidence="3">
    <location>
        <begin position="623"/>
        <end position="688"/>
    </location>
</feature>
<feature type="transmembrane region" description="Helical" evidence="1">
    <location>
        <begin position="184"/>
        <end position="205"/>
    </location>
</feature>
<dbReference type="PANTHER" id="PTHR22674:SF6">
    <property type="entry name" value="NTPASE KAP FAMILY P-LOOP DOMAIN-CONTAINING PROTEIN 1"/>
    <property type="match status" value="1"/>
</dbReference>
<dbReference type="Pfam" id="PF07693">
    <property type="entry name" value="KAP_NTPase"/>
    <property type="match status" value="1"/>
</dbReference>
<keyword evidence="1" id="KW-0812">Transmembrane</keyword>
<evidence type="ECO:0000259" key="2">
    <source>
        <dbReference type="Pfam" id="PF07693"/>
    </source>
</evidence>
<keyword evidence="1" id="KW-1133">Transmembrane helix</keyword>